<proteinExistence type="predicted"/>
<keyword evidence="2" id="KW-1185">Reference proteome</keyword>
<name>A0ACC2DJ94_DIPCM</name>
<protein>
    <submittedName>
        <fullName evidence="1">Uncharacterized protein</fullName>
    </submittedName>
</protein>
<organism evidence="1 2">
    <name type="scientific">Diphasiastrum complanatum</name>
    <name type="common">Issler's clubmoss</name>
    <name type="synonym">Lycopodium complanatum</name>
    <dbReference type="NCBI Taxonomy" id="34168"/>
    <lineage>
        <taxon>Eukaryota</taxon>
        <taxon>Viridiplantae</taxon>
        <taxon>Streptophyta</taxon>
        <taxon>Embryophyta</taxon>
        <taxon>Tracheophyta</taxon>
        <taxon>Lycopodiopsida</taxon>
        <taxon>Lycopodiales</taxon>
        <taxon>Lycopodiaceae</taxon>
        <taxon>Lycopodioideae</taxon>
        <taxon>Diphasiastrum</taxon>
    </lineage>
</organism>
<comment type="caution">
    <text evidence="1">The sequence shown here is derived from an EMBL/GenBank/DDBJ whole genome shotgun (WGS) entry which is preliminary data.</text>
</comment>
<reference evidence="2" key="1">
    <citation type="journal article" date="2024" name="Proc. Natl. Acad. Sci. U.S.A.">
        <title>Extraordinary preservation of gene collinearity over three hundred million years revealed in homosporous lycophytes.</title>
        <authorList>
            <person name="Li C."/>
            <person name="Wickell D."/>
            <person name="Kuo L.Y."/>
            <person name="Chen X."/>
            <person name="Nie B."/>
            <person name="Liao X."/>
            <person name="Peng D."/>
            <person name="Ji J."/>
            <person name="Jenkins J."/>
            <person name="Williams M."/>
            <person name="Shu S."/>
            <person name="Plott C."/>
            <person name="Barry K."/>
            <person name="Rajasekar S."/>
            <person name="Grimwood J."/>
            <person name="Han X."/>
            <person name="Sun S."/>
            <person name="Hou Z."/>
            <person name="He W."/>
            <person name="Dai G."/>
            <person name="Sun C."/>
            <person name="Schmutz J."/>
            <person name="Leebens-Mack J.H."/>
            <person name="Li F.W."/>
            <person name="Wang L."/>
        </authorList>
    </citation>
    <scope>NUCLEOTIDE SEQUENCE [LARGE SCALE GENOMIC DNA]</scope>
    <source>
        <strain evidence="2">cv. PW_Plant_1</strain>
    </source>
</reference>
<gene>
    <name evidence="1" type="ORF">O6H91_06G136600</name>
</gene>
<dbReference type="Proteomes" id="UP001162992">
    <property type="component" value="Chromosome 6"/>
</dbReference>
<accession>A0ACC2DJ94</accession>
<dbReference type="EMBL" id="CM055097">
    <property type="protein sequence ID" value="KAJ7554356.1"/>
    <property type="molecule type" value="Genomic_DNA"/>
</dbReference>
<evidence type="ECO:0000313" key="2">
    <source>
        <dbReference type="Proteomes" id="UP001162992"/>
    </source>
</evidence>
<sequence length="389" mass="43006">MGIGPSSRRHSRTQQPAPEDSPRRPIPPSYPASHSGLPFTPYSPNGHPLRYLYPPNHSGAVPSAAGRQFYPSNYMPSNGQYLISVPQGFRPLMPPPVSTQSALPQTPAVAEHQKANTIKNDVNLKKASLRLEKDEANPGHHLVAFSFDATLPGSICIFFLAKEGVNCSLTPVKPDAFRPVQVAFEKGLGQRFRQAVGTGVNLSLFDEDELLKEGEHEIYALVVRTETVPRDLPPDAPSRSNEPLGAPLPKWVHCQTTHAVIERKEGEYCVRVAKQIIWVDGIRYELQEIYGIENSTSNGGIDGNDSGKECVICMSEPRDTTVLPCRHMCMCSECAKVLRIQTNRCPICRCVVERLLEIKVPRNEANQLRNKIESTSYDPLYKDSTQAGG</sequence>
<evidence type="ECO:0000313" key="1">
    <source>
        <dbReference type="EMBL" id="KAJ7554356.1"/>
    </source>
</evidence>